<dbReference type="OrthoDB" id="9815712at2"/>
<organism evidence="7 8">
    <name type="scientific">Devosia geojensis</name>
    <dbReference type="NCBI Taxonomy" id="443610"/>
    <lineage>
        <taxon>Bacteria</taxon>
        <taxon>Pseudomonadati</taxon>
        <taxon>Pseudomonadota</taxon>
        <taxon>Alphaproteobacteria</taxon>
        <taxon>Hyphomicrobiales</taxon>
        <taxon>Devosiaceae</taxon>
        <taxon>Devosia</taxon>
    </lineage>
</organism>
<keyword evidence="3" id="KW-0813">Transport</keyword>
<evidence type="ECO:0000256" key="2">
    <source>
        <dbReference type="ARBA" id="ARBA00005417"/>
    </source>
</evidence>
<evidence type="ECO:0000259" key="6">
    <source>
        <dbReference type="PROSITE" id="PS50893"/>
    </source>
</evidence>
<evidence type="ECO:0000256" key="4">
    <source>
        <dbReference type="ARBA" id="ARBA00022741"/>
    </source>
</evidence>
<dbReference type="GO" id="GO:0055085">
    <property type="term" value="P:transmembrane transport"/>
    <property type="evidence" value="ECO:0007669"/>
    <property type="project" value="UniProtKB-ARBA"/>
</dbReference>
<evidence type="ECO:0000313" key="7">
    <source>
        <dbReference type="EMBL" id="KKB13132.1"/>
    </source>
</evidence>
<dbReference type="SMART" id="SM00382">
    <property type="entry name" value="AAA"/>
    <property type="match status" value="1"/>
</dbReference>
<evidence type="ECO:0000256" key="1">
    <source>
        <dbReference type="ARBA" id="ARBA00004417"/>
    </source>
</evidence>
<dbReference type="Proteomes" id="UP000033632">
    <property type="component" value="Unassembled WGS sequence"/>
</dbReference>
<feature type="domain" description="ABC transporter" evidence="6">
    <location>
        <begin position="5"/>
        <end position="259"/>
    </location>
</feature>
<dbReference type="GO" id="GO:0015833">
    <property type="term" value="P:peptide transport"/>
    <property type="evidence" value="ECO:0007669"/>
    <property type="project" value="InterPro"/>
</dbReference>
<dbReference type="GO" id="GO:0005524">
    <property type="term" value="F:ATP binding"/>
    <property type="evidence" value="ECO:0007669"/>
    <property type="project" value="UniProtKB-KW"/>
</dbReference>
<dbReference type="STRING" id="443610.VE25_03355"/>
<dbReference type="PANTHER" id="PTHR43776">
    <property type="entry name" value="TRANSPORT ATP-BINDING PROTEIN"/>
    <property type="match status" value="1"/>
</dbReference>
<dbReference type="FunFam" id="3.40.50.300:FF:000016">
    <property type="entry name" value="Oligopeptide ABC transporter ATP-binding component"/>
    <property type="match status" value="1"/>
</dbReference>
<dbReference type="Pfam" id="PF00005">
    <property type="entry name" value="ABC_tran"/>
    <property type="match status" value="1"/>
</dbReference>
<dbReference type="InterPro" id="IPR003593">
    <property type="entry name" value="AAA+_ATPase"/>
</dbReference>
<comment type="similarity">
    <text evidence="2">Belongs to the ABC transporter superfamily.</text>
</comment>
<dbReference type="GO" id="GO:0005886">
    <property type="term" value="C:plasma membrane"/>
    <property type="evidence" value="ECO:0007669"/>
    <property type="project" value="UniProtKB-SubCell"/>
</dbReference>
<dbReference type="EMBL" id="JZEX01000046">
    <property type="protein sequence ID" value="KKB13132.1"/>
    <property type="molecule type" value="Genomic_DNA"/>
</dbReference>
<dbReference type="RefSeq" id="WP_046107173.1">
    <property type="nucleotide sequence ID" value="NZ_JZEX01000046.1"/>
</dbReference>
<keyword evidence="5 7" id="KW-0067">ATP-binding</keyword>
<evidence type="ECO:0000256" key="3">
    <source>
        <dbReference type="ARBA" id="ARBA00022448"/>
    </source>
</evidence>
<dbReference type="InterPro" id="IPR017871">
    <property type="entry name" value="ABC_transporter-like_CS"/>
</dbReference>
<dbReference type="PATRIC" id="fig|443610.3.peg.3150"/>
<dbReference type="InterPro" id="IPR003439">
    <property type="entry name" value="ABC_transporter-like_ATP-bd"/>
</dbReference>
<sequence length="346" mass="38087">MSALLSVENLSKTFTIRSGLVGPLRTLDALSDVSLSVAPGETLAIVGESGCGKTTLGRCIVKAMPVTAGKVTYRPPDHAPVEITALDNRAMKPWRRDIRMIFQDPMSSLNPNMRVFDIVAEPLRVHKVARGRELENRVADVLSRVGISPDAMGRYPHAFSGGQRQRIGIARALVLEPKLVIADEAVSALDVSIQAQVLNLLEDLKSEFGLTYIFVSHDLGVVNYIADRVVVMYLGHVVENAPTESLFERPRHPYTEVLLEALPIADPTRRNRREKAVRGEIPYLGNRPTGCPFHTRCRHAQDRCRSEKPALRKVGQAEVACHFAESLELKGAYEPASVTPSTRTLA</sequence>
<evidence type="ECO:0000256" key="5">
    <source>
        <dbReference type="ARBA" id="ARBA00022840"/>
    </source>
</evidence>
<keyword evidence="4" id="KW-0547">Nucleotide-binding</keyword>
<proteinExistence type="inferred from homology"/>
<dbReference type="GO" id="GO:0016887">
    <property type="term" value="F:ATP hydrolysis activity"/>
    <property type="evidence" value="ECO:0007669"/>
    <property type="project" value="InterPro"/>
</dbReference>
<dbReference type="Pfam" id="PF08352">
    <property type="entry name" value="oligo_HPY"/>
    <property type="match status" value="1"/>
</dbReference>
<comment type="subcellular location">
    <subcellularLocation>
        <location evidence="1">Cell inner membrane</location>
        <topology evidence="1">Peripheral membrane protein</topology>
    </subcellularLocation>
</comment>
<dbReference type="NCBIfam" id="TIGR01727">
    <property type="entry name" value="oligo_HPY"/>
    <property type="match status" value="1"/>
</dbReference>
<dbReference type="PROSITE" id="PS00211">
    <property type="entry name" value="ABC_TRANSPORTER_1"/>
    <property type="match status" value="1"/>
</dbReference>
<dbReference type="PANTHER" id="PTHR43776:SF7">
    <property type="entry name" value="D,D-DIPEPTIDE TRANSPORT ATP-BINDING PROTEIN DDPF-RELATED"/>
    <property type="match status" value="1"/>
</dbReference>
<dbReference type="PROSITE" id="PS50893">
    <property type="entry name" value="ABC_TRANSPORTER_2"/>
    <property type="match status" value="1"/>
</dbReference>
<dbReference type="AlphaFoldDB" id="A0A0F5FY88"/>
<comment type="caution">
    <text evidence="7">The sequence shown here is derived from an EMBL/GenBank/DDBJ whole genome shotgun (WGS) entry which is preliminary data.</text>
</comment>
<dbReference type="InterPro" id="IPR027417">
    <property type="entry name" value="P-loop_NTPase"/>
</dbReference>
<dbReference type="InterPro" id="IPR013563">
    <property type="entry name" value="Oligopep_ABC_C"/>
</dbReference>
<keyword evidence="8" id="KW-1185">Reference proteome</keyword>
<dbReference type="CDD" id="cd03257">
    <property type="entry name" value="ABC_NikE_OppD_transporters"/>
    <property type="match status" value="1"/>
</dbReference>
<dbReference type="SUPFAM" id="SSF52540">
    <property type="entry name" value="P-loop containing nucleoside triphosphate hydrolases"/>
    <property type="match status" value="1"/>
</dbReference>
<accession>A0A0F5FY88</accession>
<dbReference type="Gene3D" id="3.40.50.300">
    <property type="entry name" value="P-loop containing nucleotide triphosphate hydrolases"/>
    <property type="match status" value="1"/>
</dbReference>
<reference evidence="7 8" key="1">
    <citation type="submission" date="2015-03" db="EMBL/GenBank/DDBJ databases">
        <authorList>
            <person name="Hassan Y.I."/>
            <person name="Lepp D."/>
            <person name="Li X.-Z."/>
            <person name="Zhou T."/>
        </authorList>
    </citation>
    <scope>NUCLEOTIDE SEQUENCE [LARGE SCALE GENOMIC DNA]</scope>
    <source>
        <strain evidence="7 8">BD-c194</strain>
    </source>
</reference>
<dbReference type="InterPro" id="IPR050319">
    <property type="entry name" value="ABC_transp_ATP-bind"/>
</dbReference>
<protein>
    <submittedName>
        <fullName evidence="7">Peptide ABC transporter ATP-binding protein</fullName>
    </submittedName>
</protein>
<name>A0A0F5FY88_9HYPH</name>
<gene>
    <name evidence="7" type="ORF">VE25_03355</name>
</gene>
<evidence type="ECO:0000313" key="8">
    <source>
        <dbReference type="Proteomes" id="UP000033632"/>
    </source>
</evidence>